<dbReference type="NCBIfam" id="TIGR01683">
    <property type="entry name" value="thiS"/>
    <property type="match status" value="1"/>
</dbReference>
<dbReference type="PANTHER" id="PTHR34472">
    <property type="entry name" value="SULFUR CARRIER PROTEIN THIS"/>
    <property type="match status" value="1"/>
</dbReference>
<dbReference type="PANTHER" id="PTHR34472:SF1">
    <property type="entry name" value="SULFUR CARRIER PROTEIN THIS"/>
    <property type="match status" value="1"/>
</dbReference>
<dbReference type="EMBL" id="FOQD01000006">
    <property type="protein sequence ID" value="SFI16377.1"/>
    <property type="molecule type" value="Genomic_DNA"/>
</dbReference>
<dbReference type="InterPro" id="IPR003749">
    <property type="entry name" value="ThiS/MoaD-like"/>
</dbReference>
<proteinExistence type="predicted"/>
<dbReference type="Pfam" id="PF02597">
    <property type="entry name" value="ThiS"/>
    <property type="match status" value="1"/>
</dbReference>
<sequence>MKIQVNGEPREIPENSTVADLLLLLKLDPRFLAVERNRELVPRTKHAECMLATDDELEIVTLVGGG</sequence>
<reference evidence="2" key="1">
    <citation type="submission" date="2016-10" db="EMBL/GenBank/DDBJ databases">
        <authorList>
            <person name="Varghese N."/>
            <person name="Submissions S."/>
        </authorList>
    </citation>
    <scope>NUCLEOTIDE SEQUENCE [LARGE SCALE GENOMIC DNA]</scope>
    <source>
        <strain evidence="2">DSM 26348</strain>
    </source>
</reference>
<name>A0A1I3FYY5_9PLAN</name>
<dbReference type="InterPro" id="IPR010035">
    <property type="entry name" value="Thi_S"/>
</dbReference>
<organism evidence="1 2">
    <name type="scientific">Planctomicrobium piriforme</name>
    <dbReference type="NCBI Taxonomy" id="1576369"/>
    <lineage>
        <taxon>Bacteria</taxon>
        <taxon>Pseudomonadati</taxon>
        <taxon>Planctomycetota</taxon>
        <taxon>Planctomycetia</taxon>
        <taxon>Planctomycetales</taxon>
        <taxon>Planctomycetaceae</taxon>
        <taxon>Planctomicrobium</taxon>
    </lineage>
</organism>
<dbReference type="CDD" id="cd00565">
    <property type="entry name" value="Ubl_ThiS"/>
    <property type="match status" value="1"/>
</dbReference>
<dbReference type="OrthoDB" id="9798559at2"/>
<protein>
    <submittedName>
        <fullName evidence="1">Sulfur carrier protein</fullName>
    </submittedName>
</protein>
<dbReference type="InterPro" id="IPR012675">
    <property type="entry name" value="Beta-grasp_dom_sf"/>
</dbReference>
<dbReference type="SUPFAM" id="SSF54285">
    <property type="entry name" value="MoaD/ThiS"/>
    <property type="match status" value="1"/>
</dbReference>
<dbReference type="InterPro" id="IPR016155">
    <property type="entry name" value="Mopterin_synth/thiamin_S_b"/>
</dbReference>
<dbReference type="Gene3D" id="3.10.20.30">
    <property type="match status" value="1"/>
</dbReference>
<dbReference type="RefSeq" id="WP_092049476.1">
    <property type="nucleotide sequence ID" value="NZ_FOQD01000006.1"/>
</dbReference>
<evidence type="ECO:0000313" key="2">
    <source>
        <dbReference type="Proteomes" id="UP000199518"/>
    </source>
</evidence>
<dbReference type="Proteomes" id="UP000199518">
    <property type="component" value="Unassembled WGS sequence"/>
</dbReference>
<accession>A0A1I3FYY5</accession>
<evidence type="ECO:0000313" key="1">
    <source>
        <dbReference type="EMBL" id="SFI16377.1"/>
    </source>
</evidence>
<dbReference type="STRING" id="1576369.SAMN05421753_10696"/>
<gene>
    <name evidence="1" type="ORF">SAMN05421753_10696</name>
</gene>
<dbReference type="AlphaFoldDB" id="A0A1I3FYY5"/>
<keyword evidence="2" id="KW-1185">Reference proteome</keyword>